<dbReference type="Proteomes" id="UP000035503">
    <property type="component" value="Chromosome"/>
</dbReference>
<dbReference type="OrthoDB" id="5792512at2"/>
<accession>A0A0G3I8M0</accession>
<name>A0A0G3I8M0_LIBAF</name>
<gene>
    <name evidence="1" type="ORF">G293_02300</name>
</gene>
<keyword evidence="2" id="KW-1185">Reference proteome</keyword>
<dbReference type="RefSeq" id="WP_047264131.1">
    <property type="nucleotide sequence ID" value="NZ_CP004021.1"/>
</dbReference>
<proteinExistence type="predicted"/>
<evidence type="ECO:0000313" key="1">
    <source>
        <dbReference type="EMBL" id="AKK20092.1"/>
    </source>
</evidence>
<organism evidence="1 2">
    <name type="scientific">Candidatus Liberibacter africanus PTSAPSY</name>
    <dbReference type="NCBI Taxonomy" id="1277257"/>
    <lineage>
        <taxon>Bacteria</taxon>
        <taxon>Pseudomonadati</taxon>
        <taxon>Pseudomonadota</taxon>
        <taxon>Alphaproteobacteria</taxon>
        <taxon>Hyphomicrobiales</taxon>
        <taxon>Rhizobiaceae</taxon>
        <taxon>Liberibacter</taxon>
    </lineage>
</organism>
<dbReference type="STRING" id="1277257.G293_02300"/>
<protein>
    <submittedName>
        <fullName evidence="1">Uncharacterized protein</fullName>
    </submittedName>
</protein>
<dbReference type="KEGG" id="lau:G293_02300"/>
<dbReference type="AlphaFoldDB" id="A0A0G3I8M0"/>
<dbReference type="EMBL" id="CP004021">
    <property type="protein sequence ID" value="AKK20092.1"/>
    <property type="molecule type" value="Genomic_DNA"/>
</dbReference>
<evidence type="ECO:0000313" key="2">
    <source>
        <dbReference type="Proteomes" id="UP000035503"/>
    </source>
</evidence>
<reference evidence="1 2" key="1">
    <citation type="journal article" date="2015" name="Genome Announc.">
        <title>Complete Genome Sequence of 'Candidatus Liberibacter africanus,' a Bacterium Associated with Citrus Huanglongbing.</title>
        <authorList>
            <person name="Lin H."/>
            <person name="Pietersen G."/>
            <person name="Han C."/>
            <person name="Read D.A."/>
            <person name="Lou B."/>
            <person name="Gupta G."/>
            <person name="Civerolo E.L."/>
        </authorList>
    </citation>
    <scope>NUCLEOTIDE SEQUENCE [LARGE SCALE GENOMIC DNA]</scope>
    <source>
        <strain evidence="1 2">PTSAPSY</strain>
    </source>
</reference>
<sequence length="122" mass="14938">MKIPQLKEEQKGYLTVFTLTDFERSHTHEQLREILDYEARFIRPPEQWKSLLESLTPIEEISRTKAELEYRHLSTLWRFERIQRLLYDWMVSKRNVWIPREHAIAVEERLAELKTKYPDLNP</sequence>
<dbReference type="PATRIC" id="fig|1277257.4.peg.498"/>